<dbReference type="Gene3D" id="3.30.40.10">
    <property type="entry name" value="Zinc/RING finger domain, C3HC4 (zinc finger)"/>
    <property type="match status" value="2"/>
</dbReference>
<proteinExistence type="predicted"/>
<feature type="region of interest" description="Disordered" evidence="7">
    <location>
        <begin position="579"/>
        <end position="631"/>
    </location>
</feature>
<keyword evidence="5" id="KW-0539">Nucleus</keyword>
<evidence type="ECO:0000313" key="11">
    <source>
        <dbReference type="Proteomes" id="UP001058974"/>
    </source>
</evidence>
<dbReference type="Pfam" id="PF05641">
    <property type="entry name" value="Agenet"/>
    <property type="match status" value="1"/>
</dbReference>
<dbReference type="Gene3D" id="3.40.630.30">
    <property type="match status" value="1"/>
</dbReference>
<dbReference type="Gramene" id="Psat02G0182600-T1">
    <property type="protein sequence ID" value="KAI5435141.1"/>
    <property type="gene ID" value="KIW84_021826"/>
</dbReference>
<organism evidence="10 11">
    <name type="scientific">Pisum sativum</name>
    <name type="common">Garden pea</name>
    <name type="synonym">Lathyrus oleraceus</name>
    <dbReference type="NCBI Taxonomy" id="3888"/>
    <lineage>
        <taxon>Eukaryota</taxon>
        <taxon>Viridiplantae</taxon>
        <taxon>Streptophyta</taxon>
        <taxon>Embryophyta</taxon>
        <taxon>Tracheophyta</taxon>
        <taxon>Spermatophyta</taxon>
        <taxon>Magnoliopsida</taxon>
        <taxon>eudicotyledons</taxon>
        <taxon>Gunneridae</taxon>
        <taxon>Pentapetalae</taxon>
        <taxon>rosids</taxon>
        <taxon>fabids</taxon>
        <taxon>Fabales</taxon>
        <taxon>Fabaceae</taxon>
        <taxon>Papilionoideae</taxon>
        <taxon>50 kb inversion clade</taxon>
        <taxon>NPAAA clade</taxon>
        <taxon>Hologalegina</taxon>
        <taxon>IRL clade</taxon>
        <taxon>Fabeae</taxon>
        <taxon>Lathyrus</taxon>
    </lineage>
</organism>
<feature type="compositionally biased region" description="Polar residues" evidence="7">
    <location>
        <begin position="293"/>
        <end position="303"/>
    </location>
</feature>
<dbReference type="GO" id="GO:0008270">
    <property type="term" value="F:zinc ion binding"/>
    <property type="evidence" value="ECO:0007669"/>
    <property type="project" value="UniProtKB-KW"/>
</dbReference>
<reference evidence="10 11" key="1">
    <citation type="journal article" date="2022" name="Nat. Genet.">
        <title>Improved pea reference genome and pan-genome highlight genomic features and evolutionary characteristics.</title>
        <authorList>
            <person name="Yang T."/>
            <person name="Liu R."/>
            <person name="Luo Y."/>
            <person name="Hu S."/>
            <person name="Wang D."/>
            <person name="Wang C."/>
            <person name="Pandey M.K."/>
            <person name="Ge S."/>
            <person name="Xu Q."/>
            <person name="Li N."/>
            <person name="Li G."/>
            <person name="Huang Y."/>
            <person name="Saxena R.K."/>
            <person name="Ji Y."/>
            <person name="Li M."/>
            <person name="Yan X."/>
            <person name="He Y."/>
            <person name="Liu Y."/>
            <person name="Wang X."/>
            <person name="Xiang C."/>
            <person name="Varshney R.K."/>
            <person name="Ding H."/>
            <person name="Gao S."/>
            <person name="Zong X."/>
        </authorList>
    </citation>
    <scope>NUCLEOTIDE SEQUENCE [LARGE SCALE GENOMIC DNA]</scope>
    <source>
        <strain evidence="10 11">cv. Zhongwan 6</strain>
    </source>
</reference>
<keyword evidence="4" id="KW-0862">Zinc</keyword>
<evidence type="ECO:0008006" key="12">
    <source>
        <dbReference type="Google" id="ProtNLM"/>
    </source>
</evidence>
<dbReference type="InterPro" id="IPR008395">
    <property type="entry name" value="Agenet-like_dom"/>
</dbReference>
<evidence type="ECO:0000256" key="4">
    <source>
        <dbReference type="ARBA" id="ARBA00022833"/>
    </source>
</evidence>
<dbReference type="SUPFAM" id="SSF57903">
    <property type="entry name" value="FYVE/PHD zinc finger"/>
    <property type="match status" value="1"/>
</dbReference>
<evidence type="ECO:0000256" key="5">
    <source>
        <dbReference type="ARBA" id="ARBA00023242"/>
    </source>
</evidence>
<dbReference type="InterPro" id="IPR032308">
    <property type="entry name" value="TDBD"/>
</dbReference>
<dbReference type="InterPro" id="IPR016181">
    <property type="entry name" value="Acyl_CoA_acyltransferase"/>
</dbReference>
<dbReference type="SMART" id="SM00249">
    <property type="entry name" value="PHD"/>
    <property type="match status" value="2"/>
</dbReference>
<dbReference type="Pfam" id="PF23209">
    <property type="entry name" value="IDM1_C"/>
    <property type="match status" value="1"/>
</dbReference>
<keyword evidence="3 6" id="KW-0863">Zinc-finger</keyword>
<evidence type="ECO:0000256" key="7">
    <source>
        <dbReference type="SAM" id="MobiDB-lite"/>
    </source>
</evidence>
<dbReference type="PANTHER" id="PTHR46309:SF10">
    <property type="entry name" value="PHD ZINC FINGER PROTEIN"/>
    <property type="match status" value="1"/>
</dbReference>
<dbReference type="GO" id="GO:0005634">
    <property type="term" value="C:nucleus"/>
    <property type="evidence" value="ECO:0007669"/>
    <property type="project" value="UniProtKB-SubCell"/>
</dbReference>
<feature type="domain" description="PHD-type" evidence="8">
    <location>
        <begin position="762"/>
        <end position="807"/>
    </location>
</feature>
<evidence type="ECO:0000259" key="8">
    <source>
        <dbReference type="PROSITE" id="PS50016"/>
    </source>
</evidence>
<dbReference type="InterPro" id="IPR014002">
    <property type="entry name" value="Agenet_dom_plant"/>
</dbReference>
<feature type="region of interest" description="Disordered" evidence="7">
    <location>
        <begin position="261"/>
        <end position="303"/>
    </location>
</feature>
<dbReference type="SUPFAM" id="SSF55729">
    <property type="entry name" value="Acyl-CoA N-acyltransferases (Nat)"/>
    <property type="match status" value="1"/>
</dbReference>
<dbReference type="Pfam" id="PF22970">
    <property type="entry name" value="DUF7028"/>
    <property type="match status" value="2"/>
</dbReference>
<keyword evidence="2" id="KW-0479">Metal-binding</keyword>
<dbReference type="InterPro" id="IPR042163">
    <property type="entry name" value="PHF12"/>
</dbReference>
<evidence type="ECO:0000313" key="10">
    <source>
        <dbReference type="EMBL" id="KAI5435141.1"/>
    </source>
</evidence>
<dbReference type="InterPro" id="IPR000182">
    <property type="entry name" value="GNAT_dom"/>
</dbReference>
<dbReference type="CDD" id="cd04301">
    <property type="entry name" value="NAT_SF"/>
    <property type="match status" value="1"/>
</dbReference>
<dbReference type="InterPro" id="IPR054292">
    <property type="entry name" value="DUF7028"/>
</dbReference>
<dbReference type="Proteomes" id="UP001058974">
    <property type="component" value="Chromosome 2"/>
</dbReference>
<dbReference type="OrthoDB" id="1903104at2759"/>
<dbReference type="GO" id="GO:0003714">
    <property type="term" value="F:transcription corepressor activity"/>
    <property type="evidence" value="ECO:0007669"/>
    <property type="project" value="InterPro"/>
</dbReference>
<evidence type="ECO:0000256" key="2">
    <source>
        <dbReference type="ARBA" id="ARBA00022723"/>
    </source>
</evidence>
<dbReference type="EMBL" id="JAMSHJ010000002">
    <property type="protein sequence ID" value="KAI5435141.1"/>
    <property type="molecule type" value="Genomic_DNA"/>
</dbReference>
<dbReference type="GO" id="GO:0006357">
    <property type="term" value="P:regulation of transcription by RNA polymerase II"/>
    <property type="evidence" value="ECO:0007669"/>
    <property type="project" value="TreeGrafter"/>
</dbReference>
<dbReference type="InterPro" id="IPR001965">
    <property type="entry name" value="Znf_PHD"/>
</dbReference>
<feature type="compositionally biased region" description="Basic residues" evidence="7">
    <location>
        <begin position="587"/>
        <end position="596"/>
    </location>
</feature>
<dbReference type="InterPro" id="IPR013083">
    <property type="entry name" value="Znf_RING/FYVE/PHD"/>
</dbReference>
<accession>A0A9D5B9W6</accession>
<evidence type="ECO:0000256" key="1">
    <source>
        <dbReference type="ARBA" id="ARBA00004123"/>
    </source>
</evidence>
<dbReference type="SMART" id="SM00743">
    <property type="entry name" value="Agenet"/>
    <property type="match status" value="1"/>
</dbReference>
<dbReference type="Pfam" id="PF00628">
    <property type="entry name" value="PHD"/>
    <property type="match status" value="1"/>
</dbReference>
<dbReference type="InterPro" id="IPR011011">
    <property type="entry name" value="Znf_FYVE_PHD"/>
</dbReference>
<sequence>MEVDGDTSVGNRKRKRGALKTKLLVNEKVELRSLEDGFLGSWHPGKIIRRARTKRYVKYDNILNDNESDYIVELVSVSSVLDGVLDSSSASDCGYRRGLIRPFPPPIRLEIMDLPFGLCIDVNYQDAWWEGVIFDRCNGKEERSIFFPDLGDEMKVGVKQLRITQDWDESTENWLPRGKWVFLELFEESERVSYVAISVKQIWYDVRMRKDFAETIGEWTCNVKELWRDLVVEVIGEYYTITLNEVRPVLNLPKNLLERGSSEPTDNVHIEANPGNASGSDVGTSDRPKENGDSSNLLDTNQNCGGTSRIPLVDGNCEKQIILHEELESDKNRKRKRSTSIIWNPLRLSEVEFCPEVIHEYALGCRSKTVRETLKTKVRKHLAFLGWTIEWTETNCSKNRRFRYISPDKRDQKCYTSIFQVTQVFQEDPNMNSVLPQIDRNLSHPVSEPPRMNNDLYVCPPTTEPSPAVKLQLEPEFCPVAVVKYYLYALERNSAEKREWKLKAKKHLLAEGWIFDYPTGRRKATLYRSPRNHGLHTLQGACRLYVKEKIPEWTDSDHVDGDDLMLTVFQLLQEEPELQTIEDPPKTARRNRKGAKASKSSAQKNLEKEVPDRKGASTSKASAEKDQEKEELTRVLRSSKRVQKVLGLSHQKPQNILSWLINCKIVLPRYKVYYWETEGRNSPTFEGRITLEGIKCSCCQNMFGLSGFANHAGGSSNCRPSACIFLKDGRSLLDCMREVMHDHRSREANEKPCYNLFDGENDNICSVCNYGGELILCDQCPSSFHKKCLNLEGIPDGDWFCPSCRCRICGQNKIEETEDQLFLTCIQCEHKYHVECLRNRAKDNSRRYMKNWFCGEECERVYIGLQSLLGKPVLVGEDNLTWTLVKYANSESCGVGSAENDLVAESYSKLSIALSVMHECFEPLHNPFSSRDIVEDVIFNQRSELNRLNFQGFYTVLLERNEELISVATIRIFGDKVAEVPLIGTRFQYRRLGMCRVLMDELEKKLKHLGVERLVLPAVPGVLETWTNSFGFKQMTNFERSQFIDYSFLDFQGTTMCQKLLTRLPSPESGVTRDNTPKQQDLGLGFSVKCRINFEKPSPGSEVDQAERTGKSGLMDLQVWRPMPSS</sequence>
<keyword evidence="11" id="KW-1185">Reference proteome</keyword>
<dbReference type="PANTHER" id="PTHR46309">
    <property type="entry name" value="PHD FINGER PROTEIN 12"/>
    <property type="match status" value="1"/>
</dbReference>
<comment type="subcellular location">
    <subcellularLocation>
        <location evidence="1">Nucleus</location>
    </subcellularLocation>
</comment>
<feature type="compositionally biased region" description="Basic and acidic residues" evidence="7">
    <location>
        <begin position="622"/>
        <end position="631"/>
    </location>
</feature>
<dbReference type="InterPro" id="IPR019787">
    <property type="entry name" value="Znf_PHD-finger"/>
</dbReference>
<dbReference type="PROSITE" id="PS50016">
    <property type="entry name" value="ZF_PHD_2"/>
    <property type="match status" value="1"/>
</dbReference>
<dbReference type="GO" id="GO:0016747">
    <property type="term" value="F:acyltransferase activity, transferring groups other than amino-acyl groups"/>
    <property type="evidence" value="ECO:0007669"/>
    <property type="project" value="InterPro"/>
</dbReference>
<protein>
    <recommendedName>
        <fullName evidence="12">PHD finger transcription factor</fullName>
    </recommendedName>
</protein>
<dbReference type="AlphaFoldDB" id="A0A9D5B9W6"/>
<dbReference type="InterPro" id="IPR056511">
    <property type="entry name" value="IDM1_C"/>
</dbReference>
<evidence type="ECO:0000256" key="3">
    <source>
        <dbReference type="ARBA" id="ARBA00022771"/>
    </source>
</evidence>
<dbReference type="PROSITE" id="PS51186">
    <property type="entry name" value="GNAT"/>
    <property type="match status" value="1"/>
</dbReference>
<evidence type="ECO:0000259" key="9">
    <source>
        <dbReference type="PROSITE" id="PS51186"/>
    </source>
</evidence>
<feature type="domain" description="N-acetyltransferase" evidence="9">
    <location>
        <begin position="900"/>
        <end position="1053"/>
    </location>
</feature>
<evidence type="ECO:0000256" key="6">
    <source>
        <dbReference type="PROSITE-ProRule" id="PRU00146"/>
    </source>
</evidence>
<feature type="compositionally biased region" description="Basic and acidic residues" evidence="7">
    <location>
        <begin position="605"/>
        <end position="615"/>
    </location>
</feature>
<gene>
    <name evidence="10" type="ORF">KIW84_021826</name>
</gene>
<comment type="caution">
    <text evidence="10">The sequence shown here is derived from an EMBL/GenBank/DDBJ whole genome shotgun (WGS) entry which is preliminary data.</text>
</comment>
<dbReference type="Pfam" id="PF16135">
    <property type="entry name" value="TDBD"/>
    <property type="match status" value="1"/>
</dbReference>
<name>A0A9D5B9W6_PEA</name>